<dbReference type="EMBL" id="JAMQCR010000002">
    <property type="protein sequence ID" value="MCM2535213.1"/>
    <property type="molecule type" value="Genomic_DNA"/>
</dbReference>
<evidence type="ECO:0000313" key="4">
    <source>
        <dbReference type="EMBL" id="MCM2535213.1"/>
    </source>
</evidence>
<dbReference type="SUPFAM" id="SSF56349">
    <property type="entry name" value="DNA breaking-rejoining enzymes"/>
    <property type="match status" value="1"/>
</dbReference>
<protein>
    <submittedName>
        <fullName evidence="4">Phage integrase N-terminal SAM-like domain-containing protein</fullName>
    </submittedName>
</protein>
<name>A0ABT0WG66_9BACI</name>
<evidence type="ECO:0000313" key="5">
    <source>
        <dbReference type="Proteomes" id="UP001523262"/>
    </source>
</evidence>
<evidence type="ECO:0000256" key="2">
    <source>
        <dbReference type="PROSITE-ProRule" id="PRU01248"/>
    </source>
</evidence>
<reference evidence="4 5" key="1">
    <citation type="submission" date="2022-06" db="EMBL/GenBank/DDBJ databases">
        <authorList>
            <person name="Jeon C.O."/>
        </authorList>
    </citation>
    <scope>NUCLEOTIDE SEQUENCE [LARGE SCALE GENOMIC DNA]</scope>
    <source>
        <strain evidence="4 5">KCTC 13943</strain>
    </source>
</reference>
<evidence type="ECO:0000259" key="3">
    <source>
        <dbReference type="PROSITE" id="PS51900"/>
    </source>
</evidence>
<proteinExistence type="predicted"/>
<dbReference type="Pfam" id="PF13495">
    <property type="entry name" value="Phage_int_SAM_4"/>
    <property type="match status" value="1"/>
</dbReference>
<dbReference type="InterPro" id="IPR044068">
    <property type="entry name" value="CB"/>
</dbReference>
<gene>
    <name evidence="4" type="ORF">NDK43_26235</name>
</gene>
<dbReference type="Gene3D" id="1.10.150.130">
    <property type="match status" value="1"/>
</dbReference>
<dbReference type="InterPro" id="IPR010998">
    <property type="entry name" value="Integrase_recombinase_N"/>
</dbReference>
<dbReference type="InterPro" id="IPR004107">
    <property type="entry name" value="Integrase_SAM-like_N"/>
</dbReference>
<accession>A0ABT0WG66</accession>
<sequence>MPYGFIKHIEDKGYRTETVKSYEKVVNQFFRYIMTTFPSNKEPFQISPIDIKNYLEEQLDRDKSISTVNKELAILKTLFHYLWEINKVPIDPTVKIKRYKEEKERKVEVTYDEILTILEKVLSNMEYSKLRKSIFLLAVKGLKTADFRFKKEDVLDIIEDNKLVIELKNRSITLHGIEATYFRDYYYETMHSESEYIFTTKPHGEQYGVPIQVMFILNHLRAISQDYLRENSPAFTLISIRRAIALNLYFKKYPIQMIARELGIEENSASNYLKYITLSTLGQY</sequence>
<dbReference type="PROSITE" id="PS51900">
    <property type="entry name" value="CB"/>
    <property type="match status" value="1"/>
</dbReference>
<keyword evidence="5" id="KW-1185">Reference proteome</keyword>
<dbReference type="InterPro" id="IPR010332">
    <property type="entry name" value="ATPase_terminase-su_N"/>
</dbReference>
<dbReference type="InterPro" id="IPR011010">
    <property type="entry name" value="DNA_brk_join_enz"/>
</dbReference>
<comment type="caution">
    <text evidence="4">The sequence shown here is derived from an EMBL/GenBank/DDBJ whole genome shotgun (WGS) entry which is preliminary data.</text>
</comment>
<dbReference type="Pfam" id="PF06056">
    <property type="entry name" value="Terminase_5"/>
    <property type="match status" value="1"/>
</dbReference>
<dbReference type="Proteomes" id="UP001523262">
    <property type="component" value="Unassembled WGS sequence"/>
</dbReference>
<keyword evidence="1 2" id="KW-0238">DNA-binding</keyword>
<organism evidence="4 5">
    <name type="scientific">Neobacillus pocheonensis</name>
    <dbReference type="NCBI Taxonomy" id="363869"/>
    <lineage>
        <taxon>Bacteria</taxon>
        <taxon>Bacillati</taxon>
        <taxon>Bacillota</taxon>
        <taxon>Bacilli</taxon>
        <taxon>Bacillales</taxon>
        <taxon>Bacillaceae</taxon>
        <taxon>Neobacillus</taxon>
    </lineage>
</organism>
<evidence type="ECO:0000256" key="1">
    <source>
        <dbReference type="ARBA" id="ARBA00023125"/>
    </source>
</evidence>
<feature type="domain" description="Core-binding (CB)" evidence="3">
    <location>
        <begin position="1"/>
        <end position="83"/>
    </location>
</feature>